<dbReference type="InterPro" id="IPR003788">
    <property type="entry name" value="NDUFAF7"/>
</dbReference>
<protein>
    <submittedName>
        <fullName evidence="3">SAM-dependent methyltransferase</fullName>
    </submittedName>
</protein>
<keyword evidence="1 3" id="KW-0489">Methyltransferase</keyword>
<gene>
    <name evidence="3" type="ORF">GCM10009765_15330</name>
</gene>
<keyword evidence="4" id="KW-1185">Reference proteome</keyword>
<proteinExistence type="predicted"/>
<evidence type="ECO:0000256" key="1">
    <source>
        <dbReference type="ARBA" id="ARBA00022603"/>
    </source>
</evidence>
<dbReference type="GO" id="GO:0008168">
    <property type="term" value="F:methyltransferase activity"/>
    <property type="evidence" value="ECO:0007669"/>
    <property type="project" value="UniProtKB-KW"/>
</dbReference>
<reference evidence="3 4" key="1">
    <citation type="journal article" date="2019" name="Int. J. Syst. Evol. Microbiol.">
        <title>The Global Catalogue of Microorganisms (GCM) 10K type strain sequencing project: providing services to taxonomists for standard genome sequencing and annotation.</title>
        <authorList>
            <consortium name="The Broad Institute Genomics Platform"/>
            <consortium name="The Broad Institute Genome Sequencing Center for Infectious Disease"/>
            <person name="Wu L."/>
            <person name="Ma J."/>
        </authorList>
    </citation>
    <scope>NUCLEOTIDE SEQUENCE [LARGE SCALE GENOMIC DNA]</scope>
    <source>
        <strain evidence="3 4">JCM 14718</strain>
    </source>
</reference>
<evidence type="ECO:0000256" key="2">
    <source>
        <dbReference type="ARBA" id="ARBA00022679"/>
    </source>
</evidence>
<name>A0ABN2G7U1_9ACTN</name>
<accession>A0ABN2G7U1</accession>
<dbReference type="SUPFAM" id="SSF53335">
    <property type="entry name" value="S-adenosyl-L-methionine-dependent methyltransferases"/>
    <property type="match status" value="1"/>
</dbReference>
<dbReference type="RefSeq" id="WP_344308426.1">
    <property type="nucleotide sequence ID" value="NZ_BAAANY010000005.1"/>
</dbReference>
<dbReference type="InterPro" id="IPR038375">
    <property type="entry name" value="NDUFAF7_sf"/>
</dbReference>
<dbReference type="EMBL" id="BAAANY010000005">
    <property type="protein sequence ID" value="GAA1666793.1"/>
    <property type="molecule type" value="Genomic_DNA"/>
</dbReference>
<keyword evidence="2" id="KW-0808">Transferase</keyword>
<dbReference type="PANTHER" id="PTHR12049:SF7">
    <property type="entry name" value="PROTEIN ARGININE METHYLTRANSFERASE NDUFAF7, MITOCHONDRIAL"/>
    <property type="match status" value="1"/>
</dbReference>
<dbReference type="Proteomes" id="UP001500618">
    <property type="component" value="Unassembled WGS sequence"/>
</dbReference>
<dbReference type="GO" id="GO:0032259">
    <property type="term" value="P:methylation"/>
    <property type="evidence" value="ECO:0007669"/>
    <property type="project" value="UniProtKB-KW"/>
</dbReference>
<organism evidence="3 4">
    <name type="scientific">Fodinicola feengrottensis</name>
    <dbReference type="NCBI Taxonomy" id="435914"/>
    <lineage>
        <taxon>Bacteria</taxon>
        <taxon>Bacillati</taxon>
        <taxon>Actinomycetota</taxon>
        <taxon>Actinomycetes</taxon>
        <taxon>Mycobacteriales</taxon>
        <taxon>Fodinicola</taxon>
    </lineage>
</organism>
<sequence>MWRTWRDAMEIALYGDGGFYRNAVPRSDHFRTSVHTSLRFADAVVKILTRIDGELRSPARLDFVDVGAGGGELVEAVWRLAPTELRDRLVLTAVEVGDRPSGLTEAARWRSEIPMSIRGLLFANEWLDNVPVDVVVRTPDGPRLVLVDPAGRERCSADLVDGEWLDTWWPLSTVDDRAEVGRTRDVAWACAVRRLAAGAAIAVDYGHVRSARPSAGTLTGYRQGRQVIPVPDGRTDITAHVAIDACAEAGMRAVPGSVEVATQREVLRSLGCDGRRPALDCARTDQVGYLGRLRAASEEAELIDPAGLGGYFWLIHSVGICSPVSLHGTIRQ</sequence>
<dbReference type="Gene3D" id="3.40.50.12710">
    <property type="match status" value="1"/>
</dbReference>
<evidence type="ECO:0000313" key="3">
    <source>
        <dbReference type="EMBL" id="GAA1666793.1"/>
    </source>
</evidence>
<dbReference type="InterPro" id="IPR029063">
    <property type="entry name" value="SAM-dependent_MTases_sf"/>
</dbReference>
<dbReference type="Pfam" id="PF02636">
    <property type="entry name" value="Methyltransf_28"/>
    <property type="match status" value="1"/>
</dbReference>
<comment type="caution">
    <text evidence="3">The sequence shown here is derived from an EMBL/GenBank/DDBJ whole genome shotgun (WGS) entry which is preliminary data.</text>
</comment>
<evidence type="ECO:0000313" key="4">
    <source>
        <dbReference type="Proteomes" id="UP001500618"/>
    </source>
</evidence>
<dbReference type="PANTHER" id="PTHR12049">
    <property type="entry name" value="PROTEIN ARGININE METHYLTRANSFERASE NDUFAF7, MITOCHONDRIAL"/>
    <property type="match status" value="1"/>
</dbReference>